<evidence type="ECO:0000313" key="8">
    <source>
        <dbReference type="EMBL" id="KAG5299557.1"/>
    </source>
</evidence>
<reference evidence="8 9" key="1">
    <citation type="submission" date="2021-01" db="EMBL/GenBank/DDBJ databases">
        <title>Chromosome-level genome assembly of a human fungal pathogen reveals clustering of transcriptionally co-regulated genes.</title>
        <authorList>
            <person name="Voorhies M."/>
            <person name="Cohen S."/>
            <person name="Shea T.P."/>
            <person name="Petrus S."/>
            <person name="Munoz J.F."/>
            <person name="Poplawski S."/>
            <person name="Goldman W.E."/>
            <person name="Michael T."/>
            <person name="Cuomo C.A."/>
            <person name="Sil A."/>
            <person name="Beyhan S."/>
        </authorList>
    </citation>
    <scope>NUCLEOTIDE SEQUENCE [LARGE SCALE GENOMIC DNA]</scope>
    <source>
        <strain evidence="8 9">G184AR</strain>
    </source>
</reference>
<dbReference type="InterPro" id="IPR036291">
    <property type="entry name" value="NAD(P)-bd_dom_sf"/>
</dbReference>
<dbReference type="InterPro" id="IPR006140">
    <property type="entry name" value="D-isomer_DH_NAD-bd"/>
</dbReference>
<dbReference type="PROSITE" id="PS00065">
    <property type="entry name" value="D_2_HYDROXYACID_DH_1"/>
    <property type="match status" value="1"/>
</dbReference>
<organism evidence="8 9">
    <name type="scientific">Ajellomyces capsulatus</name>
    <name type="common">Darling's disease fungus</name>
    <name type="synonym">Histoplasma capsulatum</name>
    <dbReference type="NCBI Taxonomy" id="5037"/>
    <lineage>
        <taxon>Eukaryota</taxon>
        <taxon>Fungi</taxon>
        <taxon>Dikarya</taxon>
        <taxon>Ascomycota</taxon>
        <taxon>Pezizomycotina</taxon>
        <taxon>Eurotiomycetes</taxon>
        <taxon>Eurotiomycetidae</taxon>
        <taxon>Onygenales</taxon>
        <taxon>Ajellomycetaceae</taxon>
        <taxon>Histoplasma</taxon>
    </lineage>
</organism>
<evidence type="ECO:0000256" key="5">
    <source>
        <dbReference type="RuleBase" id="RU003719"/>
    </source>
</evidence>
<dbReference type="AlphaFoldDB" id="A0A8H7YX24"/>
<dbReference type="SUPFAM" id="SSF52283">
    <property type="entry name" value="Formate/glycerate dehydrogenase catalytic domain-like"/>
    <property type="match status" value="1"/>
</dbReference>
<dbReference type="EMBL" id="JAEVHI010000002">
    <property type="protein sequence ID" value="KAG5299557.1"/>
    <property type="molecule type" value="Genomic_DNA"/>
</dbReference>
<dbReference type="SUPFAM" id="SSF51735">
    <property type="entry name" value="NAD(P)-binding Rossmann-fold domains"/>
    <property type="match status" value="1"/>
</dbReference>
<dbReference type="InterPro" id="IPR029753">
    <property type="entry name" value="D-isomer_DH_CS"/>
</dbReference>
<dbReference type="Pfam" id="PF02826">
    <property type="entry name" value="2-Hacid_dh_C"/>
    <property type="match status" value="1"/>
</dbReference>
<keyword evidence="2" id="KW-0028">Amino-acid biosynthesis</keyword>
<dbReference type="PROSITE" id="PS00671">
    <property type="entry name" value="D_2_HYDROXYACID_DH_3"/>
    <property type="match status" value="1"/>
</dbReference>
<gene>
    <name evidence="8" type="ORF">I7I52_09917</name>
</gene>
<evidence type="ECO:0000313" key="9">
    <source>
        <dbReference type="Proteomes" id="UP000670092"/>
    </source>
</evidence>
<evidence type="ECO:0000256" key="4">
    <source>
        <dbReference type="ARBA" id="ARBA00023027"/>
    </source>
</evidence>
<dbReference type="GO" id="GO:0051287">
    <property type="term" value="F:NAD binding"/>
    <property type="evidence" value="ECO:0007669"/>
    <property type="project" value="InterPro"/>
</dbReference>
<evidence type="ECO:0000256" key="3">
    <source>
        <dbReference type="ARBA" id="ARBA00023002"/>
    </source>
</evidence>
<dbReference type="OrthoDB" id="298012at2759"/>
<dbReference type="Pfam" id="PF00389">
    <property type="entry name" value="2-Hacid_dh"/>
    <property type="match status" value="1"/>
</dbReference>
<dbReference type="InterPro" id="IPR006139">
    <property type="entry name" value="D-isomer_2_OHA_DH_cat_dom"/>
</dbReference>
<dbReference type="VEuPathDB" id="FungiDB:I7I52_09917"/>
<keyword evidence="4" id="KW-0520">NAD</keyword>
<dbReference type="GO" id="GO:0008652">
    <property type="term" value="P:amino acid biosynthetic process"/>
    <property type="evidence" value="ECO:0007669"/>
    <property type="project" value="UniProtKB-KW"/>
</dbReference>
<evidence type="ECO:0000259" key="7">
    <source>
        <dbReference type="Pfam" id="PF02826"/>
    </source>
</evidence>
<evidence type="ECO:0000259" key="6">
    <source>
        <dbReference type="Pfam" id="PF00389"/>
    </source>
</evidence>
<comment type="caution">
    <text evidence="8">The sequence shown here is derived from an EMBL/GenBank/DDBJ whole genome shotgun (WGS) entry which is preliminary data.</text>
</comment>
<dbReference type="PANTHER" id="PTHR42789">
    <property type="entry name" value="D-ISOMER SPECIFIC 2-HYDROXYACID DEHYDROGENASE FAMILY PROTEIN (AFU_ORTHOLOGUE AFUA_6G10090)"/>
    <property type="match status" value="1"/>
</dbReference>
<dbReference type="Gene3D" id="3.40.50.720">
    <property type="entry name" value="NAD(P)-binding Rossmann-like Domain"/>
    <property type="match status" value="2"/>
</dbReference>
<dbReference type="PANTHER" id="PTHR42789:SF1">
    <property type="entry name" value="D-ISOMER SPECIFIC 2-HYDROXYACID DEHYDROGENASE FAMILY PROTEIN (AFU_ORTHOLOGUE AFUA_6G10090)"/>
    <property type="match status" value="1"/>
</dbReference>
<comment type="similarity">
    <text evidence="1 5">Belongs to the D-isomer specific 2-hydroxyacid dehydrogenase family.</text>
</comment>
<feature type="domain" description="D-isomer specific 2-hydroxyacid dehydrogenase catalytic" evidence="6">
    <location>
        <begin position="43"/>
        <end position="355"/>
    </location>
</feature>
<accession>A0A8H7YX24</accession>
<keyword evidence="3 5" id="KW-0560">Oxidoreductase</keyword>
<dbReference type="InterPro" id="IPR050857">
    <property type="entry name" value="D-2-hydroxyacid_DH"/>
</dbReference>
<feature type="domain" description="D-isomer specific 2-hydroxyacid dehydrogenase NAD-binding" evidence="7">
    <location>
        <begin position="136"/>
        <end position="326"/>
    </location>
</feature>
<dbReference type="InterPro" id="IPR029752">
    <property type="entry name" value="D-isomer_DH_CS1"/>
</dbReference>
<evidence type="ECO:0000256" key="1">
    <source>
        <dbReference type="ARBA" id="ARBA00005854"/>
    </source>
</evidence>
<evidence type="ECO:0000256" key="2">
    <source>
        <dbReference type="ARBA" id="ARBA00022605"/>
    </source>
</evidence>
<dbReference type="GO" id="GO:0016616">
    <property type="term" value="F:oxidoreductase activity, acting on the CH-OH group of donors, NAD or NADP as acceptor"/>
    <property type="evidence" value="ECO:0007669"/>
    <property type="project" value="InterPro"/>
</dbReference>
<dbReference type="Proteomes" id="UP000670092">
    <property type="component" value="Unassembled WGS sequence"/>
</dbReference>
<protein>
    <submittedName>
        <fullName evidence="8">D-isomer specific 2-hydroxyacid dehydrogenase</fullName>
    </submittedName>
</protein>
<name>A0A8H7YX24_AJECA</name>
<proteinExistence type="inferred from homology"/>
<dbReference type="CDD" id="cd12169">
    <property type="entry name" value="PGDH_like_1"/>
    <property type="match status" value="1"/>
</dbReference>
<sequence>MQPNGPLNLAILDDYQCIAPAKFSHLKPHLTTITSFAETLHPTHNEADKAALISRLQPYHIISTMRERTPFPAELISSLPNLKYLLTTGHRNRSIDLQACAERGILVTGTTGLGAGSHNEGVPMPYADSTTEHTWALILGLARNIARDDAAVKNGRWQGSFATGLAGKTLGVLGLGALGAATAKIGALAFGMRVIAWSSNLTQDAADEKAAGLGLPAGTFEVASSKLELFREADVLSVHYVLSERSVGIVGAEELGVMKPTALLVNTSRGPLVDEKSLLKTLEEGKIRGVALDVFDLEPLPLDSPWRTTRWGVEGRSDVLLSPHMGYVEEGVMHRWYEEQAENLEKWLSGKDVETRLL</sequence>